<dbReference type="Pfam" id="PF23140">
    <property type="entry name" value="Gp80"/>
    <property type="match status" value="1"/>
</dbReference>
<dbReference type="RefSeq" id="WP_220115411.1">
    <property type="nucleotide sequence ID" value="NZ_JAHZUY010000001.1"/>
</dbReference>
<keyword evidence="2" id="KW-1185">Reference proteome</keyword>
<comment type="caution">
    <text evidence="1">The sequence shown here is derived from an EMBL/GenBank/DDBJ whole genome shotgun (WGS) entry which is preliminary data.</text>
</comment>
<organism evidence="1 2">
    <name type="scientific">Caldovatus aquaticus</name>
    <dbReference type="NCBI Taxonomy" id="2865671"/>
    <lineage>
        <taxon>Bacteria</taxon>
        <taxon>Pseudomonadati</taxon>
        <taxon>Pseudomonadota</taxon>
        <taxon>Alphaproteobacteria</taxon>
        <taxon>Acetobacterales</taxon>
        <taxon>Roseomonadaceae</taxon>
        <taxon>Caldovatus</taxon>
    </lineage>
</organism>
<sequence length="124" mass="12320">MTALTDYAKDLLARALVGRQPALPAAVWLGLGTGGSDASGLTGEPVGAGYARQPVAFTGSGTQRNAAAIRFSFTAAVGTLTHIGLFDAPAGGNPLTWSALGTPATLNAPGTLTIPAESLTLLAD</sequence>
<evidence type="ECO:0000313" key="2">
    <source>
        <dbReference type="Proteomes" id="UP001519924"/>
    </source>
</evidence>
<evidence type="ECO:0000313" key="1">
    <source>
        <dbReference type="EMBL" id="MBW8267901.1"/>
    </source>
</evidence>
<name>A0ABS7EX15_9PROT</name>
<accession>A0ABS7EX15</accession>
<reference evidence="1 2" key="1">
    <citation type="submission" date="2021-08" db="EMBL/GenBank/DDBJ databases">
        <title>Caldovatus sediminis gen. nov., sp. nov., a moderately thermophilic bacterium isolated from a hot spring.</title>
        <authorList>
            <person name="Hu C.-J."/>
            <person name="Li W.-J."/>
            <person name="Xian W.-D."/>
        </authorList>
    </citation>
    <scope>NUCLEOTIDE SEQUENCE [LARGE SCALE GENOMIC DNA]</scope>
    <source>
        <strain evidence="1 2">SYSU G05006</strain>
    </source>
</reference>
<dbReference type="Proteomes" id="UP001519924">
    <property type="component" value="Unassembled WGS sequence"/>
</dbReference>
<protein>
    <recommendedName>
        <fullName evidence="3">Phage tail protein</fullName>
    </recommendedName>
</protein>
<proteinExistence type="predicted"/>
<dbReference type="EMBL" id="JAHZUY010000001">
    <property type="protein sequence ID" value="MBW8267901.1"/>
    <property type="molecule type" value="Genomic_DNA"/>
</dbReference>
<dbReference type="InterPro" id="IPR056908">
    <property type="entry name" value="Gp80-like"/>
</dbReference>
<evidence type="ECO:0008006" key="3">
    <source>
        <dbReference type="Google" id="ProtNLM"/>
    </source>
</evidence>
<gene>
    <name evidence="1" type="ORF">K1J50_00180</name>
</gene>